<dbReference type="PANTHER" id="PTHR11560">
    <property type="entry name" value="39S RIBOSOMAL PROTEIN L10, MITOCHONDRIAL"/>
    <property type="match status" value="1"/>
</dbReference>
<dbReference type="GeneID" id="100019737"/>
<evidence type="ECO:0000256" key="1">
    <source>
        <dbReference type="ARBA" id="ARBA00004173"/>
    </source>
</evidence>
<proteinExistence type="inferred from homology"/>
<dbReference type="FunFam" id="3.30.70.1730:FF:000006">
    <property type="entry name" value="39S ribosomal protein L10, mitochondrial"/>
    <property type="match status" value="1"/>
</dbReference>
<dbReference type="Proteomes" id="UP000002280">
    <property type="component" value="Chromosome 2"/>
</dbReference>
<dbReference type="Gene3D" id="3.30.70.1730">
    <property type="match status" value="1"/>
</dbReference>
<sequence>MAVAVFGLLRWRLRPRAGRLPTIQSVRHGSKAVTRHFRVMHFERQKLMALTQYIPPKPAIPPRCLPSPSKASQQESGLNRLLLREVTEIFRKNRMIAVCQNVALSAEDKLLVKHQLRKHNIFVKVYPNSILRPFLAESKYQNLLPLFFGHNMLLVSSEPKAKEMLRVLKSVPILPLLGGCIDDTILSSQGFLNYSKLPSQALIQGELVGGLTLLTSQTHSLLQRQPLQLTAMLDQYIRQQQKDGDSTVPSSGEPASSDPVTDT</sequence>
<keyword evidence="6" id="KW-0687">Ribonucleoprotein</keyword>
<dbReference type="InterPro" id="IPR043141">
    <property type="entry name" value="Ribosomal_uL10-like_sf"/>
</dbReference>
<dbReference type="CDD" id="cd05797">
    <property type="entry name" value="Ribosomal_L10"/>
    <property type="match status" value="1"/>
</dbReference>
<reference evidence="10" key="3">
    <citation type="submission" date="2025-09" db="UniProtKB">
        <authorList>
            <consortium name="Ensembl"/>
        </authorList>
    </citation>
    <scope>IDENTIFICATION</scope>
</reference>
<dbReference type="GO" id="GO:0003735">
    <property type="term" value="F:structural constituent of ribosome"/>
    <property type="evidence" value="ECO:0000318"/>
    <property type="project" value="GO_Central"/>
</dbReference>
<name>A0A5F8GLG1_MONDO</name>
<dbReference type="STRING" id="13616.ENSMODP00000048314"/>
<dbReference type="GO" id="GO:0005762">
    <property type="term" value="C:mitochondrial large ribosomal subunit"/>
    <property type="evidence" value="ECO:0000318"/>
    <property type="project" value="GO_Central"/>
</dbReference>
<dbReference type="SUPFAM" id="SSF160369">
    <property type="entry name" value="Ribosomal protein L10-like"/>
    <property type="match status" value="1"/>
</dbReference>
<keyword evidence="5" id="KW-0496">Mitochondrion</keyword>
<dbReference type="KEGG" id="mdo:100019737"/>
<dbReference type="OMA" id="RHRLYKH"/>
<protein>
    <recommendedName>
        <fullName evidence="7">Large ribosomal subunit protein uL10m</fullName>
    </recommendedName>
    <alternativeName>
        <fullName evidence="8">39S ribosomal protein L10, mitochondrial</fullName>
    </alternativeName>
</protein>
<evidence type="ECO:0000256" key="8">
    <source>
        <dbReference type="ARBA" id="ARBA00035716"/>
    </source>
</evidence>
<reference evidence="10" key="2">
    <citation type="submission" date="2025-08" db="UniProtKB">
        <authorList>
            <consortium name="Ensembl"/>
        </authorList>
    </citation>
    <scope>IDENTIFICATION</scope>
</reference>
<dbReference type="Bgee" id="ENSMODG00000038269">
    <property type="expression patterns" value="Expressed in hindlimb bud and 18 other cell types or tissues"/>
</dbReference>
<dbReference type="Ensembl" id="ENSMODT00000068204.1">
    <property type="protein sequence ID" value="ENSMODP00000048314.1"/>
    <property type="gene ID" value="ENSMODG00000038269.1"/>
</dbReference>
<evidence type="ECO:0000256" key="2">
    <source>
        <dbReference type="ARBA" id="ARBA00008889"/>
    </source>
</evidence>
<dbReference type="GO" id="GO:0005743">
    <property type="term" value="C:mitochondrial inner membrane"/>
    <property type="evidence" value="ECO:0007669"/>
    <property type="project" value="UniProtKB-ARBA"/>
</dbReference>
<evidence type="ECO:0000256" key="5">
    <source>
        <dbReference type="ARBA" id="ARBA00023128"/>
    </source>
</evidence>
<dbReference type="RefSeq" id="XP_001372493.1">
    <property type="nucleotide sequence ID" value="XM_001372456.4"/>
</dbReference>
<evidence type="ECO:0000313" key="10">
    <source>
        <dbReference type="Ensembl" id="ENSMODP00000048314.1"/>
    </source>
</evidence>
<gene>
    <name evidence="10" type="primary">MRPL10</name>
</gene>
<dbReference type="GO" id="GO:0006412">
    <property type="term" value="P:translation"/>
    <property type="evidence" value="ECO:0000318"/>
    <property type="project" value="GO_Central"/>
</dbReference>
<dbReference type="CTD" id="124995"/>
<feature type="compositionally biased region" description="Polar residues" evidence="9">
    <location>
        <begin position="247"/>
        <end position="263"/>
    </location>
</feature>
<evidence type="ECO:0000313" key="11">
    <source>
        <dbReference type="Proteomes" id="UP000002280"/>
    </source>
</evidence>
<evidence type="ECO:0000256" key="4">
    <source>
        <dbReference type="ARBA" id="ARBA00022980"/>
    </source>
</evidence>
<evidence type="ECO:0000256" key="9">
    <source>
        <dbReference type="SAM" id="MobiDB-lite"/>
    </source>
</evidence>
<keyword evidence="11" id="KW-1185">Reference proteome</keyword>
<dbReference type="GeneTree" id="ENSGT00390000000603"/>
<feature type="region of interest" description="Disordered" evidence="9">
    <location>
        <begin position="240"/>
        <end position="263"/>
    </location>
</feature>
<dbReference type="GO" id="GO:0005654">
    <property type="term" value="C:nucleoplasm"/>
    <property type="evidence" value="ECO:0007669"/>
    <property type="project" value="Ensembl"/>
</dbReference>
<dbReference type="InterPro" id="IPR047865">
    <property type="entry name" value="Ribosomal_uL10_bac_type"/>
</dbReference>
<dbReference type="Pfam" id="PF00466">
    <property type="entry name" value="Ribosomal_L10"/>
    <property type="match status" value="1"/>
</dbReference>
<keyword evidence="3" id="KW-0809">Transit peptide</keyword>
<reference evidence="10 11" key="1">
    <citation type="journal article" date="2007" name="Nature">
        <title>Genome of the marsupial Monodelphis domestica reveals innovation in non-coding sequences.</title>
        <authorList>
            <person name="Mikkelsen T.S."/>
            <person name="Wakefield M.J."/>
            <person name="Aken B."/>
            <person name="Amemiya C.T."/>
            <person name="Chang J.L."/>
            <person name="Duke S."/>
            <person name="Garber M."/>
            <person name="Gentles A.J."/>
            <person name="Goodstadt L."/>
            <person name="Heger A."/>
            <person name="Jurka J."/>
            <person name="Kamal M."/>
            <person name="Mauceli E."/>
            <person name="Searle S.M."/>
            <person name="Sharpe T."/>
            <person name="Baker M.L."/>
            <person name="Batzer M.A."/>
            <person name="Benos P.V."/>
            <person name="Belov K."/>
            <person name="Clamp M."/>
            <person name="Cook A."/>
            <person name="Cuff J."/>
            <person name="Das R."/>
            <person name="Davidow L."/>
            <person name="Deakin J.E."/>
            <person name="Fazzari M.J."/>
            <person name="Glass J.L."/>
            <person name="Grabherr M."/>
            <person name="Greally J.M."/>
            <person name="Gu W."/>
            <person name="Hore T.A."/>
            <person name="Huttley G.A."/>
            <person name="Kleber M."/>
            <person name="Jirtle R.L."/>
            <person name="Koina E."/>
            <person name="Lee J.T."/>
            <person name="Mahony S."/>
            <person name="Marra M.A."/>
            <person name="Miller R.D."/>
            <person name="Nicholls R.D."/>
            <person name="Oda M."/>
            <person name="Papenfuss A.T."/>
            <person name="Parra Z.E."/>
            <person name="Pollock D.D."/>
            <person name="Ray D.A."/>
            <person name="Schein J.E."/>
            <person name="Speed T.P."/>
            <person name="Thompson K."/>
            <person name="VandeBerg J.L."/>
            <person name="Wade C.M."/>
            <person name="Walker J.A."/>
            <person name="Waters P.D."/>
            <person name="Webber C."/>
            <person name="Weidman J.R."/>
            <person name="Xie X."/>
            <person name="Zody M.C."/>
            <person name="Baldwin J."/>
            <person name="Abdouelleil A."/>
            <person name="Abdulkadir J."/>
            <person name="Abebe A."/>
            <person name="Abera B."/>
            <person name="Abreu J."/>
            <person name="Acer S.C."/>
            <person name="Aftuck L."/>
            <person name="Alexander A."/>
            <person name="An P."/>
            <person name="Anderson E."/>
            <person name="Anderson S."/>
            <person name="Arachi H."/>
            <person name="Azer M."/>
            <person name="Bachantsang P."/>
            <person name="Barry A."/>
            <person name="Bayul T."/>
            <person name="Berlin A."/>
            <person name="Bessette D."/>
            <person name="Bloom T."/>
            <person name="Bloom T."/>
            <person name="Boguslavskiy L."/>
            <person name="Bonnet C."/>
            <person name="Boukhgalter B."/>
            <person name="Bourzgui I."/>
            <person name="Brown A."/>
            <person name="Cahill P."/>
            <person name="Channer S."/>
            <person name="Cheshatsang Y."/>
            <person name="Chuda L."/>
            <person name="Citroen M."/>
            <person name="Collymore A."/>
            <person name="Cooke P."/>
            <person name="Costello M."/>
            <person name="D'Aco K."/>
            <person name="Daza R."/>
            <person name="De Haan G."/>
            <person name="DeGray S."/>
            <person name="DeMaso C."/>
            <person name="Dhargay N."/>
            <person name="Dooley K."/>
            <person name="Dooley E."/>
            <person name="Doricent M."/>
            <person name="Dorje P."/>
            <person name="Dorjee K."/>
            <person name="Dupes A."/>
            <person name="Elong R."/>
            <person name="Falk J."/>
            <person name="Farina A."/>
            <person name="Faro S."/>
            <person name="Ferguson D."/>
            <person name="Fisher S."/>
            <person name="Foley C.D."/>
            <person name="Franke A."/>
            <person name="Friedrich D."/>
            <person name="Gadbois L."/>
            <person name="Gearin G."/>
            <person name="Gearin C.R."/>
            <person name="Giannoukos G."/>
            <person name="Goode T."/>
            <person name="Graham J."/>
            <person name="Grandbois E."/>
            <person name="Grewal S."/>
            <person name="Gyaltsen K."/>
            <person name="Hafez N."/>
            <person name="Hagos B."/>
            <person name="Hall J."/>
            <person name="Henson C."/>
            <person name="Hollinger A."/>
            <person name="Honan T."/>
            <person name="Huard M.D."/>
            <person name="Hughes L."/>
            <person name="Hurhula B."/>
            <person name="Husby M.E."/>
            <person name="Kamat A."/>
            <person name="Kanga B."/>
            <person name="Kashin S."/>
            <person name="Khazanovich D."/>
            <person name="Kisner P."/>
            <person name="Lance K."/>
            <person name="Lara M."/>
            <person name="Lee W."/>
            <person name="Lennon N."/>
            <person name="Letendre F."/>
            <person name="LeVine R."/>
            <person name="Lipovsky A."/>
            <person name="Liu X."/>
            <person name="Liu J."/>
            <person name="Liu S."/>
            <person name="Lokyitsang T."/>
            <person name="Lokyitsang Y."/>
            <person name="Lubonja R."/>
            <person name="Lui A."/>
            <person name="MacDonald P."/>
            <person name="Magnisalis V."/>
            <person name="Maru K."/>
            <person name="Matthews C."/>
            <person name="McCusker W."/>
            <person name="McDonough S."/>
            <person name="Mehta T."/>
            <person name="Meldrim J."/>
            <person name="Meneus L."/>
            <person name="Mihai O."/>
            <person name="Mihalev A."/>
            <person name="Mihova T."/>
            <person name="Mittelman R."/>
            <person name="Mlenga V."/>
            <person name="Montmayeur A."/>
            <person name="Mulrain L."/>
            <person name="Navidi A."/>
            <person name="Naylor J."/>
            <person name="Negash T."/>
            <person name="Nguyen T."/>
            <person name="Nguyen N."/>
            <person name="Nicol R."/>
            <person name="Norbu C."/>
            <person name="Norbu N."/>
            <person name="Novod N."/>
            <person name="O'Neill B."/>
            <person name="Osman S."/>
            <person name="Markiewicz E."/>
            <person name="Oyono O.L."/>
            <person name="Patti C."/>
            <person name="Phunkhang P."/>
            <person name="Pierre F."/>
            <person name="Priest M."/>
            <person name="Raghuraman S."/>
            <person name="Rege F."/>
            <person name="Reyes R."/>
            <person name="Rise C."/>
            <person name="Rogov P."/>
            <person name="Ross K."/>
            <person name="Ryan E."/>
            <person name="Settipalli S."/>
            <person name="Shea T."/>
            <person name="Sherpa N."/>
            <person name="Shi L."/>
            <person name="Shih D."/>
            <person name="Sparrow T."/>
            <person name="Spaulding J."/>
            <person name="Stalker J."/>
            <person name="Stange-Thomann N."/>
            <person name="Stavropoulos S."/>
            <person name="Stone C."/>
            <person name="Strader C."/>
            <person name="Tesfaye S."/>
            <person name="Thomson T."/>
            <person name="Thoulutsang Y."/>
            <person name="Thoulutsang D."/>
            <person name="Topham K."/>
            <person name="Topping I."/>
            <person name="Tsamla T."/>
            <person name="Vassiliev H."/>
            <person name="Vo A."/>
            <person name="Wangchuk T."/>
            <person name="Wangdi T."/>
            <person name="Weiand M."/>
            <person name="Wilkinson J."/>
            <person name="Wilson A."/>
            <person name="Yadav S."/>
            <person name="Young G."/>
            <person name="Yu Q."/>
            <person name="Zembek L."/>
            <person name="Zhong D."/>
            <person name="Zimmer A."/>
            <person name="Zwirko Z."/>
            <person name="Jaffe D.B."/>
            <person name="Alvarez P."/>
            <person name="Brockman W."/>
            <person name="Butler J."/>
            <person name="Chin C."/>
            <person name="Gnerre S."/>
            <person name="MacCallum I."/>
            <person name="Graves J.A."/>
            <person name="Ponting C.P."/>
            <person name="Breen M."/>
            <person name="Samollow P.B."/>
            <person name="Lander E.S."/>
            <person name="Lindblad-Toh K."/>
        </authorList>
    </citation>
    <scope>NUCLEOTIDE SEQUENCE [LARGE SCALE GENOMIC DNA]</scope>
</reference>
<evidence type="ECO:0000256" key="7">
    <source>
        <dbReference type="ARBA" id="ARBA00035707"/>
    </source>
</evidence>
<accession>A0A5F8GLG1</accession>
<dbReference type="InParanoid" id="A0A5F8GLG1"/>
<dbReference type="AlphaFoldDB" id="A0A5F8GLG1"/>
<keyword evidence="4" id="KW-0689">Ribosomal protein</keyword>
<evidence type="ECO:0000256" key="3">
    <source>
        <dbReference type="ARBA" id="ARBA00022946"/>
    </source>
</evidence>
<evidence type="ECO:0000256" key="6">
    <source>
        <dbReference type="ARBA" id="ARBA00023274"/>
    </source>
</evidence>
<dbReference type="OrthoDB" id="360689at2759"/>
<comment type="subcellular location">
    <subcellularLocation>
        <location evidence="1">Mitochondrion</location>
    </subcellularLocation>
</comment>
<dbReference type="InterPro" id="IPR001790">
    <property type="entry name" value="Ribosomal_uL10"/>
</dbReference>
<dbReference type="FunCoup" id="A0A5F8GLG1">
    <property type="interactions" value="1416"/>
</dbReference>
<comment type="similarity">
    <text evidence="2">Belongs to the universal ribosomal protein uL10 family.</text>
</comment>
<organism evidence="10 11">
    <name type="scientific">Monodelphis domestica</name>
    <name type="common">Gray short-tailed opossum</name>
    <dbReference type="NCBI Taxonomy" id="13616"/>
    <lineage>
        <taxon>Eukaryota</taxon>
        <taxon>Metazoa</taxon>
        <taxon>Chordata</taxon>
        <taxon>Craniata</taxon>
        <taxon>Vertebrata</taxon>
        <taxon>Euteleostomi</taxon>
        <taxon>Mammalia</taxon>
        <taxon>Metatheria</taxon>
        <taxon>Didelphimorphia</taxon>
        <taxon>Didelphidae</taxon>
        <taxon>Monodelphis</taxon>
    </lineage>
</organism>